<sequence>MFLIGQEFKLKPMLLWWKAILHSSKQTQQRKSSSYRTDRGSNCACNKDLIKYDMRKMLGGDAEVPIVPATKPSMSFIKDVTALLLNLQDTTDSDSNAFINVPPTSDDDSSSDNTFIAVAQL</sequence>
<feature type="region of interest" description="Disordered" evidence="1">
    <location>
        <begin position="93"/>
        <end position="113"/>
    </location>
</feature>
<comment type="caution">
    <text evidence="2">The sequence shown here is derived from an EMBL/GenBank/DDBJ whole genome shotgun (WGS) entry which is preliminary data.</text>
</comment>
<name>A0AAP0L2Z9_9MAGN</name>
<dbReference type="EMBL" id="JBBNAF010000002">
    <property type="protein sequence ID" value="KAK9163351.1"/>
    <property type="molecule type" value="Genomic_DNA"/>
</dbReference>
<keyword evidence="3" id="KW-1185">Reference proteome</keyword>
<reference evidence="2 3" key="1">
    <citation type="submission" date="2024-01" db="EMBL/GenBank/DDBJ databases">
        <title>Genome assemblies of Stephania.</title>
        <authorList>
            <person name="Yang L."/>
        </authorList>
    </citation>
    <scope>NUCLEOTIDE SEQUENCE [LARGE SCALE GENOMIC DNA]</scope>
    <source>
        <strain evidence="2">YNDBR</strain>
        <tissue evidence="2">Leaf</tissue>
    </source>
</reference>
<protein>
    <submittedName>
        <fullName evidence="2">Uncharacterized protein</fullName>
    </submittedName>
</protein>
<evidence type="ECO:0000256" key="1">
    <source>
        <dbReference type="SAM" id="MobiDB-lite"/>
    </source>
</evidence>
<dbReference type="AlphaFoldDB" id="A0AAP0L2Z9"/>
<dbReference type="Proteomes" id="UP001420932">
    <property type="component" value="Unassembled WGS sequence"/>
</dbReference>
<organism evidence="2 3">
    <name type="scientific">Stephania yunnanensis</name>
    <dbReference type="NCBI Taxonomy" id="152371"/>
    <lineage>
        <taxon>Eukaryota</taxon>
        <taxon>Viridiplantae</taxon>
        <taxon>Streptophyta</taxon>
        <taxon>Embryophyta</taxon>
        <taxon>Tracheophyta</taxon>
        <taxon>Spermatophyta</taxon>
        <taxon>Magnoliopsida</taxon>
        <taxon>Ranunculales</taxon>
        <taxon>Menispermaceae</taxon>
        <taxon>Menispermoideae</taxon>
        <taxon>Cissampelideae</taxon>
        <taxon>Stephania</taxon>
    </lineage>
</organism>
<accession>A0AAP0L2Z9</accession>
<evidence type="ECO:0000313" key="2">
    <source>
        <dbReference type="EMBL" id="KAK9163351.1"/>
    </source>
</evidence>
<evidence type="ECO:0000313" key="3">
    <source>
        <dbReference type="Proteomes" id="UP001420932"/>
    </source>
</evidence>
<gene>
    <name evidence="2" type="ORF">Syun_004253</name>
</gene>
<proteinExistence type="predicted"/>